<dbReference type="GO" id="GO:0033072">
    <property type="term" value="P:vancomycin biosynthetic process"/>
    <property type="evidence" value="ECO:0007669"/>
    <property type="project" value="UniProtKB-ARBA"/>
</dbReference>
<dbReference type="Proteomes" id="UP000326912">
    <property type="component" value="Unassembled WGS sequence"/>
</dbReference>
<dbReference type="SUPFAM" id="SSF53756">
    <property type="entry name" value="UDP-Glycosyltransferase/glycogen phosphorylase"/>
    <property type="match status" value="1"/>
</dbReference>
<comment type="caution">
    <text evidence="3">The sequence shown here is derived from an EMBL/GenBank/DDBJ whole genome shotgun (WGS) entry which is preliminary data.</text>
</comment>
<dbReference type="InterPro" id="IPR050426">
    <property type="entry name" value="Glycosyltransferase_28"/>
</dbReference>
<gene>
    <name evidence="3" type="ORF">KDW_52530</name>
</gene>
<sequence>MQITIIAGGSRGDVQPYVALGRGLKQAGHTVRILSSDDFHDLVTDYGLEFFTTGGSAKAVAQRMQKLLEQGKMLKMLAQMGRASQQQAVQAAEQGLLACQDSDLILGGLGGLFSGVALAEKLDIPFMPAYLVPFTPTSAFPGALTPLPQTPMTRWINKPSHRLAQQTMWQPFRAADNKARRQVLQLAPGSFWGPFAALKRQKQPVLYGYSPQVLPTPEDWDATLHVTGYWFLEPPDGWEAPMDLLHFLQSGPAPIYIGFGSMISSKPEEAADIALQALARTGQRGVLYTGWGRLKKEQLPESVFMTDSIPHSWLFPQMAAVVHHGGVGTTAAGLAAGVPSIVTPFFADQPFWGQRVYELGVGPKPIARRRLTADNLTTAIESVMSDGEMRKRAASLGERIRAENGIAQAVAIIEQSRSQESR</sequence>
<dbReference type="GO" id="GO:0008194">
    <property type="term" value="F:UDP-glycosyltransferase activity"/>
    <property type="evidence" value="ECO:0007669"/>
    <property type="project" value="InterPro"/>
</dbReference>
<evidence type="ECO:0000259" key="1">
    <source>
        <dbReference type="Pfam" id="PF03033"/>
    </source>
</evidence>
<evidence type="ECO:0000313" key="3">
    <source>
        <dbReference type="EMBL" id="GER91091.1"/>
    </source>
</evidence>
<dbReference type="GO" id="GO:0016758">
    <property type="term" value="F:hexosyltransferase activity"/>
    <property type="evidence" value="ECO:0007669"/>
    <property type="project" value="InterPro"/>
</dbReference>
<dbReference type="GO" id="GO:0005975">
    <property type="term" value="P:carbohydrate metabolic process"/>
    <property type="evidence" value="ECO:0007669"/>
    <property type="project" value="InterPro"/>
</dbReference>
<accession>A0A5J4KXA0</accession>
<organism evidence="3 4">
    <name type="scientific">Dictyobacter vulcani</name>
    <dbReference type="NCBI Taxonomy" id="2607529"/>
    <lineage>
        <taxon>Bacteria</taxon>
        <taxon>Bacillati</taxon>
        <taxon>Chloroflexota</taxon>
        <taxon>Ktedonobacteria</taxon>
        <taxon>Ktedonobacterales</taxon>
        <taxon>Dictyobacteraceae</taxon>
        <taxon>Dictyobacter</taxon>
    </lineage>
</organism>
<dbReference type="FunFam" id="3.40.50.2000:FF:000009">
    <property type="entry name" value="Sterol 3-beta-glucosyltransferase UGT80A2"/>
    <property type="match status" value="1"/>
</dbReference>
<dbReference type="Gene3D" id="3.40.50.2000">
    <property type="entry name" value="Glycogen Phosphorylase B"/>
    <property type="match status" value="2"/>
</dbReference>
<dbReference type="AlphaFoldDB" id="A0A5J4KXA0"/>
<proteinExistence type="predicted"/>
<protein>
    <submittedName>
        <fullName evidence="3">Uncharacterized protein</fullName>
    </submittedName>
</protein>
<name>A0A5J4KXA0_9CHLR</name>
<feature type="domain" description="Erythromycin biosynthesis protein CIII-like C-terminal" evidence="2">
    <location>
        <begin position="297"/>
        <end position="403"/>
    </location>
</feature>
<dbReference type="InterPro" id="IPR010610">
    <property type="entry name" value="EryCIII-like_C"/>
</dbReference>
<reference evidence="3 4" key="1">
    <citation type="submission" date="2019-10" db="EMBL/GenBank/DDBJ databases">
        <title>Dictyobacter vulcani sp. nov., within the class Ktedonobacteria, isolated from soil of volcanic Mt. Zao.</title>
        <authorList>
            <person name="Zheng Y."/>
            <person name="Wang C.M."/>
            <person name="Sakai Y."/>
            <person name="Abe K."/>
            <person name="Yokota A."/>
            <person name="Yabe S."/>
        </authorList>
    </citation>
    <scope>NUCLEOTIDE SEQUENCE [LARGE SCALE GENOMIC DNA]</scope>
    <source>
        <strain evidence="3 4">W12</strain>
    </source>
</reference>
<evidence type="ECO:0000259" key="2">
    <source>
        <dbReference type="Pfam" id="PF06722"/>
    </source>
</evidence>
<dbReference type="PANTHER" id="PTHR48050:SF13">
    <property type="entry name" value="STEROL 3-BETA-GLUCOSYLTRANSFERASE UGT80A2"/>
    <property type="match status" value="1"/>
</dbReference>
<keyword evidence="4" id="KW-1185">Reference proteome</keyword>
<evidence type="ECO:0000313" key="4">
    <source>
        <dbReference type="Proteomes" id="UP000326912"/>
    </source>
</evidence>
<dbReference type="CDD" id="cd03784">
    <property type="entry name" value="GT1_Gtf-like"/>
    <property type="match status" value="1"/>
</dbReference>
<dbReference type="InterPro" id="IPR002213">
    <property type="entry name" value="UDP_glucos_trans"/>
</dbReference>
<dbReference type="RefSeq" id="WP_151758776.1">
    <property type="nucleotide sequence ID" value="NZ_BKZW01000003.1"/>
</dbReference>
<dbReference type="EMBL" id="BKZW01000003">
    <property type="protein sequence ID" value="GER91091.1"/>
    <property type="molecule type" value="Genomic_DNA"/>
</dbReference>
<dbReference type="Pfam" id="PF06722">
    <property type="entry name" value="EryCIII-like_C"/>
    <property type="match status" value="1"/>
</dbReference>
<dbReference type="PANTHER" id="PTHR48050">
    <property type="entry name" value="STEROL 3-BETA-GLUCOSYLTRANSFERASE"/>
    <property type="match status" value="1"/>
</dbReference>
<dbReference type="InterPro" id="IPR004276">
    <property type="entry name" value="GlycoTrans_28_N"/>
</dbReference>
<dbReference type="Pfam" id="PF03033">
    <property type="entry name" value="Glyco_transf_28"/>
    <property type="match status" value="1"/>
</dbReference>
<feature type="domain" description="Glycosyltransferase family 28 N-terminal" evidence="1">
    <location>
        <begin position="3"/>
        <end position="141"/>
    </location>
</feature>